<proteinExistence type="predicted"/>
<accession>A0A4U5P8D8</accession>
<protein>
    <submittedName>
        <fullName evidence="2">Uncharacterized protein</fullName>
    </submittedName>
</protein>
<keyword evidence="3" id="KW-1185">Reference proteome</keyword>
<dbReference type="Proteomes" id="UP000298663">
    <property type="component" value="Unassembled WGS sequence"/>
</dbReference>
<reference evidence="2 3" key="2">
    <citation type="journal article" date="2019" name="G3 (Bethesda)">
        <title>Hybrid Assembly of the Genome of the Entomopathogenic Nematode Steinernema carpocapsae Identifies the X-Chromosome.</title>
        <authorList>
            <person name="Serra L."/>
            <person name="Macchietto M."/>
            <person name="Macias-Munoz A."/>
            <person name="McGill C.J."/>
            <person name="Rodriguez I.M."/>
            <person name="Rodriguez B."/>
            <person name="Murad R."/>
            <person name="Mortazavi A."/>
        </authorList>
    </citation>
    <scope>NUCLEOTIDE SEQUENCE [LARGE SCALE GENOMIC DNA]</scope>
    <source>
        <strain evidence="2 3">ALL</strain>
    </source>
</reference>
<dbReference type="EMBL" id="AZBU02000002">
    <property type="protein sequence ID" value="TKR92522.1"/>
    <property type="molecule type" value="Genomic_DNA"/>
</dbReference>
<evidence type="ECO:0000313" key="3">
    <source>
        <dbReference type="Proteomes" id="UP000298663"/>
    </source>
</evidence>
<reference evidence="2 3" key="1">
    <citation type="journal article" date="2015" name="Genome Biol.">
        <title>Comparative genomics of Steinernema reveals deeply conserved gene regulatory networks.</title>
        <authorList>
            <person name="Dillman A.R."/>
            <person name="Macchietto M."/>
            <person name="Porter C.F."/>
            <person name="Rogers A."/>
            <person name="Williams B."/>
            <person name="Antoshechkin I."/>
            <person name="Lee M.M."/>
            <person name="Goodwin Z."/>
            <person name="Lu X."/>
            <person name="Lewis E.E."/>
            <person name="Goodrich-Blair H."/>
            <person name="Stock S.P."/>
            <person name="Adams B.J."/>
            <person name="Sternberg P.W."/>
            <person name="Mortazavi A."/>
        </authorList>
    </citation>
    <scope>NUCLEOTIDE SEQUENCE [LARGE SCALE GENOMIC DNA]</scope>
    <source>
        <strain evidence="2 3">ALL</strain>
    </source>
</reference>
<dbReference type="AlphaFoldDB" id="A0A4U5P8D8"/>
<comment type="caution">
    <text evidence="2">The sequence shown here is derived from an EMBL/GenBank/DDBJ whole genome shotgun (WGS) entry which is preliminary data.</text>
</comment>
<evidence type="ECO:0000256" key="1">
    <source>
        <dbReference type="SAM" id="MobiDB-lite"/>
    </source>
</evidence>
<sequence length="81" mass="9419">MRGGDGVAKKHKRIRNEEKKHLRPWTQRVRSDGALSKVQLWALGCCRGSACSEQTWRLEMEWKKSIEIRNSPQGDFPVQIQ</sequence>
<feature type="region of interest" description="Disordered" evidence="1">
    <location>
        <begin position="1"/>
        <end position="22"/>
    </location>
</feature>
<gene>
    <name evidence="2" type="ORF">L596_007159</name>
</gene>
<evidence type="ECO:0000313" key="2">
    <source>
        <dbReference type="EMBL" id="TKR92522.1"/>
    </source>
</evidence>
<organism evidence="2 3">
    <name type="scientific">Steinernema carpocapsae</name>
    <name type="common">Entomopathogenic nematode</name>
    <dbReference type="NCBI Taxonomy" id="34508"/>
    <lineage>
        <taxon>Eukaryota</taxon>
        <taxon>Metazoa</taxon>
        <taxon>Ecdysozoa</taxon>
        <taxon>Nematoda</taxon>
        <taxon>Chromadorea</taxon>
        <taxon>Rhabditida</taxon>
        <taxon>Tylenchina</taxon>
        <taxon>Panagrolaimomorpha</taxon>
        <taxon>Strongyloidoidea</taxon>
        <taxon>Steinernematidae</taxon>
        <taxon>Steinernema</taxon>
    </lineage>
</organism>
<name>A0A4U5P8D8_STECR</name>